<keyword evidence="3" id="KW-1185">Reference proteome</keyword>
<keyword evidence="1" id="KW-0812">Transmembrane</keyword>
<dbReference type="SUPFAM" id="SSF81442">
    <property type="entry name" value="Cytochrome c oxidase subunit I-like"/>
    <property type="match status" value="1"/>
</dbReference>
<name>A0A4Q7NY12_9FLAO</name>
<keyword evidence="1" id="KW-1133">Transmembrane helix</keyword>
<evidence type="ECO:0000313" key="2">
    <source>
        <dbReference type="EMBL" id="RZS91900.1"/>
    </source>
</evidence>
<dbReference type="Proteomes" id="UP000292262">
    <property type="component" value="Unassembled WGS sequence"/>
</dbReference>
<evidence type="ECO:0000313" key="3">
    <source>
        <dbReference type="Proteomes" id="UP000292262"/>
    </source>
</evidence>
<feature type="transmembrane region" description="Helical" evidence="1">
    <location>
        <begin position="7"/>
        <end position="27"/>
    </location>
</feature>
<dbReference type="Gene3D" id="1.20.210.10">
    <property type="entry name" value="Cytochrome c oxidase-like, subunit I domain"/>
    <property type="match status" value="1"/>
</dbReference>
<protein>
    <submittedName>
        <fullName evidence="2">Uncharacterized protein</fullName>
    </submittedName>
</protein>
<reference evidence="2 3" key="1">
    <citation type="submission" date="2019-02" db="EMBL/GenBank/DDBJ databases">
        <title>Genomic Encyclopedia of Type Strains, Phase IV (KMG-IV): sequencing the most valuable type-strain genomes for metagenomic binning, comparative biology and taxonomic classification.</title>
        <authorList>
            <person name="Goeker M."/>
        </authorList>
    </citation>
    <scope>NUCLEOTIDE SEQUENCE [LARGE SCALE GENOMIC DNA]</scope>
    <source>
        <strain evidence="2 3">DSM 17196</strain>
    </source>
</reference>
<comment type="caution">
    <text evidence="2">The sequence shown here is derived from an EMBL/GenBank/DDBJ whole genome shotgun (WGS) entry which is preliminary data.</text>
</comment>
<feature type="transmembrane region" description="Helical" evidence="1">
    <location>
        <begin position="117"/>
        <end position="142"/>
    </location>
</feature>
<dbReference type="InterPro" id="IPR036927">
    <property type="entry name" value="Cyt_c_oxase-like_su1_sf"/>
</dbReference>
<dbReference type="AlphaFoldDB" id="A0A4Q7NY12"/>
<evidence type="ECO:0000256" key="1">
    <source>
        <dbReference type="SAM" id="Phobius"/>
    </source>
</evidence>
<proteinExistence type="predicted"/>
<dbReference type="OrthoDB" id="1376924at2"/>
<feature type="transmembrane region" description="Helical" evidence="1">
    <location>
        <begin position="77"/>
        <end position="97"/>
    </location>
</feature>
<sequence length="145" mass="16655">MKKVIKYPYLIFLLPVPLILLFGYWFGNNTLDLNIHDTYYVISYWHIAKMISLFFGILGVLYWIFKVLKINLLQALILIHIYITWIGSVLILLLGLFNHSVINEYIFPSGLALGSLILTLVILIAQVFFALNVIISLIKIVAKTN</sequence>
<dbReference type="EMBL" id="SGXE01000005">
    <property type="protein sequence ID" value="RZS91900.1"/>
    <property type="molecule type" value="Genomic_DNA"/>
</dbReference>
<gene>
    <name evidence="2" type="ORF">EV197_3004</name>
</gene>
<keyword evidence="1" id="KW-0472">Membrane</keyword>
<feature type="transmembrane region" description="Helical" evidence="1">
    <location>
        <begin position="47"/>
        <end position="65"/>
    </location>
</feature>
<organism evidence="2 3">
    <name type="scientific">Aquimarina brevivitae</name>
    <dbReference type="NCBI Taxonomy" id="323412"/>
    <lineage>
        <taxon>Bacteria</taxon>
        <taxon>Pseudomonadati</taxon>
        <taxon>Bacteroidota</taxon>
        <taxon>Flavobacteriia</taxon>
        <taxon>Flavobacteriales</taxon>
        <taxon>Flavobacteriaceae</taxon>
        <taxon>Aquimarina</taxon>
    </lineage>
</organism>
<dbReference type="RefSeq" id="WP_130287533.1">
    <property type="nucleotide sequence ID" value="NZ_SGXE01000005.1"/>
</dbReference>
<accession>A0A4Q7NY12</accession>